<dbReference type="PROSITE" id="PS51257">
    <property type="entry name" value="PROKAR_LIPOPROTEIN"/>
    <property type="match status" value="1"/>
</dbReference>
<dbReference type="Gene3D" id="2.130.10.10">
    <property type="entry name" value="YVTN repeat-like/Quinoprotein amine dehydrogenase"/>
    <property type="match status" value="1"/>
</dbReference>
<dbReference type="CDD" id="cd00200">
    <property type="entry name" value="WD40"/>
    <property type="match status" value="1"/>
</dbReference>
<proteinExistence type="inferred from homology"/>
<feature type="repeat" description="WD" evidence="5">
    <location>
        <begin position="297"/>
        <end position="336"/>
    </location>
</feature>
<dbReference type="InterPro" id="IPR019775">
    <property type="entry name" value="WD40_repeat_CS"/>
</dbReference>
<dbReference type="SUPFAM" id="SSF50978">
    <property type="entry name" value="WD40 repeat-like"/>
    <property type="match status" value="1"/>
</dbReference>
<comment type="similarity">
    <text evidence="4">Belongs to the WD repeat CIA1 family.</text>
</comment>
<evidence type="ECO:0000256" key="1">
    <source>
        <dbReference type="ARBA" id="ARBA00022574"/>
    </source>
</evidence>
<dbReference type="InterPro" id="IPR036322">
    <property type="entry name" value="WD40_repeat_dom_sf"/>
</dbReference>
<reference evidence="6 7" key="1">
    <citation type="journal article" date="2023" name="Sci. Data">
        <title>Genome assembly of the Korean intertidal mud-creeper Batillaria attramentaria.</title>
        <authorList>
            <person name="Patra A.K."/>
            <person name="Ho P.T."/>
            <person name="Jun S."/>
            <person name="Lee S.J."/>
            <person name="Kim Y."/>
            <person name="Won Y.J."/>
        </authorList>
    </citation>
    <scope>NUCLEOTIDE SEQUENCE [LARGE SCALE GENOMIC DNA]</scope>
    <source>
        <strain evidence="6">Wonlab-2016</strain>
    </source>
</reference>
<dbReference type="PANTHER" id="PTHR19920">
    <property type="entry name" value="WD40 PROTEIN CIAO1"/>
    <property type="match status" value="1"/>
</dbReference>
<dbReference type="InterPro" id="IPR028608">
    <property type="entry name" value="CIAO1/Cia1"/>
</dbReference>
<dbReference type="Pfam" id="PF00400">
    <property type="entry name" value="WD40"/>
    <property type="match status" value="7"/>
</dbReference>
<feature type="repeat" description="WD" evidence="5">
    <location>
        <begin position="99"/>
        <end position="140"/>
    </location>
</feature>
<keyword evidence="2" id="KW-0677">Repeat</keyword>
<feature type="repeat" description="WD" evidence="5">
    <location>
        <begin position="188"/>
        <end position="220"/>
    </location>
</feature>
<evidence type="ECO:0000256" key="2">
    <source>
        <dbReference type="ARBA" id="ARBA00022737"/>
    </source>
</evidence>
<accession>A0ABD0L025</accession>
<dbReference type="FunFam" id="2.130.10.10:FF:000136">
    <property type="entry name" value="Probable cytosolic iron-sulfur protein assembly protein CIAO1"/>
    <property type="match status" value="1"/>
</dbReference>
<comment type="caution">
    <text evidence="6">The sequence shown here is derived from an EMBL/GenBank/DDBJ whole genome shotgun (WGS) entry which is preliminary data.</text>
</comment>
<name>A0ABD0L025_9CAEN</name>
<evidence type="ECO:0000256" key="3">
    <source>
        <dbReference type="ARBA" id="ARBA00060126"/>
    </source>
</evidence>
<dbReference type="InterPro" id="IPR001680">
    <property type="entry name" value="WD40_rpt"/>
</dbReference>
<evidence type="ECO:0000256" key="4">
    <source>
        <dbReference type="HAMAP-Rule" id="MF_03037"/>
    </source>
</evidence>
<dbReference type="PROSITE" id="PS00678">
    <property type="entry name" value="WD_REPEATS_1"/>
    <property type="match status" value="1"/>
</dbReference>
<gene>
    <name evidence="6" type="ORF">BaRGS_00016011</name>
</gene>
<comment type="function">
    <text evidence="4">Essential component of the cytosolic iron-sulfur (Fe/S) protein assembly machinery. Required for the maturation of extramitochondrial Fe/S proteins.</text>
</comment>
<evidence type="ECO:0000313" key="6">
    <source>
        <dbReference type="EMBL" id="KAK7492706.1"/>
    </source>
</evidence>
<sequence>MAKLEEVCCLQAHEEAAWCVAWNPTGTLLASCGTDKQVRIWAQEGDNWVCKSVLADAHTRTVRSLGWSPCGNYLASASFDATIAIWSKKGGEFECIATLEGHENEAKSVSWSCTGSLLATCSRDKSVWIWEVTDDEEFECASVLSVHTQDVKRVKWHPQKEILASCSYDDTIRMFREDNDDWCCFSTLKSHSSTVWSIAFDKTGSRLASCSDDKTVSIWQEYPPGNEEGIVTMDNDPAWKCVCTIGGYHSRAVYDIDWSHLTNDIVTACGDDTVRVFREECGCDKNQPSFSLVASLRKAHSQDVNSVMWNPAVEGMLASCSDDGTVKIWKLVNDIP</sequence>
<organism evidence="6 7">
    <name type="scientific">Batillaria attramentaria</name>
    <dbReference type="NCBI Taxonomy" id="370345"/>
    <lineage>
        <taxon>Eukaryota</taxon>
        <taxon>Metazoa</taxon>
        <taxon>Spiralia</taxon>
        <taxon>Lophotrochozoa</taxon>
        <taxon>Mollusca</taxon>
        <taxon>Gastropoda</taxon>
        <taxon>Caenogastropoda</taxon>
        <taxon>Sorbeoconcha</taxon>
        <taxon>Cerithioidea</taxon>
        <taxon>Batillariidae</taxon>
        <taxon>Batillaria</taxon>
    </lineage>
</organism>
<dbReference type="PROSITE" id="PS50082">
    <property type="entry name" value="WD_REPEATS_2"/>
    <property type="match status" value="6"/>
</dbReference>
<dbReference type="HAMAP" id="MF_03037">
    <property type="entry name" value="ciao1"/>
    <property type="match status" value="1"/>
</dbReference>
<keyword evidence="1 5" id="KW-0853">WD repeat</keyword>
<dbReference type="PRINTS" id="PR00320">
    <property type="entry name" value="GPROTEINBRPT"/>
</dbReference>
<comment type="function">
    <text evidence="3">Key component of the cytosolic iron-sulfur protein assembly (CIA) complex, a multiprotein complex that mediates the incorporation of iron-sulfur cluster into extramitochondrial Fe/S proteins. As a CIA complex component, interacts specifically with CIAO2A or CIAO2B and MMS19 to assist different branches of iron-sulfur protein assembly, depending of its interactors. The complex CIAO1:CIAO2B:MMS19 binds to and facilitates the assembly of most cytosolic-nuclear Fe/S proteins. CIAO1:CIAO2A specifically matures ACO1 and stabilizes IREB2. Seems to specifically modulate the transactivation activity of WT1. As part of the mitotic spindle-associated MMXD complex it may play a role in chromosome segregation.</text>
</comment>
<evidence type="ECO:0000256" key="5">
    <source>
        <dbReference type="PROSITE-ProRule" id="PRU00221"/>
    </source>
</evidence>
<dbReference type="PROSITE" id="PS50294">
    <property type="entry name" value="WD_REPEATS_REGION"/>
    <property type="match status" value="5"/>
</dbReference>
<dbReference type="EMBL" id="JACVVK020000100">
    <property type="protein sequence ID" value="KAK7492706.1"/>
    <property type="molecule type" value="Genomic_DNA"/>
</dbReference>
<dbReference type="GO" id="GO:0016226">
    <property type="term" value="P:iron-sulfur cluster assembly"/>
    <property type="evidence" value="ECO:0007669"/>
    <property type="project" value="UniProtKB-UniRule"/>
</dbReference>
<dbReference type="AlphaFoldDB" id="A0ABD0L025"/>
<protein>
    <recommendedName>
        <fullName evidence="4">Probable cytosolic iron-sulfur protein assembly protein CIAO1 homolog</fullName>
    </recommendedName>
</protein>
<dbReference type="Proteomes" id="UP001519460">
    <property type="component" value="Unassembled WGS sequence"/>
</dbReference>
<feature type="repeat" description="WD" evidence="5">
    <location>
        <begin position="10"/>
        <end position="41"/>
    </location>
</feature>
<dbReference type="InterPro" id="IPR020472">
    <property type="entry name" value="WD40_PAC1"/>
</dbReference>
<dbReference type="PANTHER" id="PTHR19920:SF0">
    <property type="entry name" value="CYTOSOLIC IRON-SULFUR PROTEIN ASSEMBLY PROTEIN CIAO1-RELATED"/>
    <property type="match status" value="1"/>
</dbReference>
<dbReference type="SMART" id="SM00320">
    <property type="entry name" value="WD40"/>
    <property type="match status" value="7"/>
</dbReference>
<keyword evidence="7" id="KW-1185">Reference proteome</keyword>
<feature type="repeat" description="WD" evidence="5">
    <location>
        <begin position="55"/>
        <end position="87"/>
    </location>
</feature>
<feature type="repeat" description="WD" evidence="5">
    <location>
        <begin position="144"/>
        <end position="175"/>
    </location>
</feature>
<evidence type="ECO:0000313" key="7">
    <source>
        <dbReference type="Proteomes" id="UP001519460"/>
    </source>
</evidence>
<dbReference type="InterPro" id="IPR015943">
    <property type="entry name" value="WD40/YVTN_repeat-like_dom_sf"/>
</dbReference>